<evidence type="ECO:0000313" key="3">
    <source>
        <dbReference type="EMBL" id="MBB6032436.1"/>
    </source>
</evidence>
<sequence>MADQPEKVSFIQRIKQIGQAFTFTAKRDKVFLPLVIVAILLPLIAVAALVTFTELGWWIIPVGILMSLLAMMIVLNLRVNKAVMNEAVGKPGAALALMDMIRGWTTTPAVQVNTHQDMVHRTISRSGVVLLAEGSPHRLKSMIAQEKKRVSRIAGNAPVYDYIIGEEDGRLSVRKLRSTLTKLPKNLTSKELAGLIKRLEAISARSAPIPKGPVPGNMRAPKGMHKAMRGR</sequence>
<feature type="transmembrane region" description="Helical" evidence="2">
    <location>
        <begin position="30"/>
        <end position="52"/>
    </location>
</feature>
<feature type="transmembrane region" description="Helical" evidence="2">
    <location>
        <begin position="58"/>
        <end position="77"/>
    </location>
</feature>
<accession>A0A841F888</accession>
<feature type="region of interest" description="Disordered" evidence="1">
    <location>
        <begin position="207"/>
        <end position="231"/>
    </location>
</feature>
<evidence type="ECO:0000313" key="4">
    <source>
        <dbReference type="Proteomes" id="UP000548476"/>
    </source>
</evidence>
<protein>
    <recommendedName>
        <fullName evidence="5">DUF4191 domain-containing protein</fullName>
    </recommendedName>
</protein>
<feature type="compositionally biased region" description="Basic residues" evidence="1">
    <location>
        <begin position="222"/>
        <end position="231"/>
    </location>
</feature>
<dbReference type="AlphaFoldDB" id="A0A841F888"/>
<dbReference type="Proteomes" id="UP000548476">
    <property type="component" value="Unassembled WGS sequence"/>
</dbReference>
<dbReference type="Pfam" id="PF13829">
    <property type="entry name" value="DUF4191"/>
    <property type="match status" value="1"/>
</dbReference>
<dbReference type="EMBL" id="JACHGT010000001">
    <property type="protein sequence ID" value="MBB6032436.1"/>
    <property type="molecule type" value="Genomic_DNA"/>
</dbReference>
<comment type="caution">
    <text evidence="3">The sequence shown here is derived from an EMBL/GenBank/DDBJ whole genome shotgun (WGS) entry which is preliminary data.</text>
</comment>
<dbReference type="RefSeq" id="WP_184785338.1">
    <property type="nucleotide sequence ID" value="NZ_BONT01000042.1"/>
</dbReference>
<gene>
    <name evidence="3" type="ORF">HNR73_000278</name>
</gene>
<evidence type="ECO:0000256" key="1">
    <source>
        <dbReference type="SAM" id="MobiDB-lite"/>
    </source>
</evidence>
<evidence type="ECO:0008006" key="5">
    <source>
        <dbReference type="Google" id="ProtNLM"/>
    </source>
</evidence>
<organism evidence="3 4">
    <name type="scientific">Phytomonospora endophytica</name>
    <dbReference type="NCBI Taxonomy" id="714109"/>
    <lineage>
        <taxon>Bacteria</taxon>
        <taxon>Bacillati</taxon>
        <taxon>Actinomycetota</taxon>
        <taxon>Actinomycetes</taxon>
        <taxon>Micromonosporales</taxon>
        <taxon>Micromonosporaceae</taxon>
        <taxon>Phytomonospora</taxon>
    </lineage>
</organism>
<evidence type="ECO:0000256" key="2">
    <source>
        <dbReference type="SAM" id="Phobius"/>
    </source>
</evidence>
<reference evidence="3 4" key="1">
    <citation type="submission" date="2020-08" db="EMBL/GenBank/DDBJ databases">
        <title>Genomic Encyclopedia of Type Strains, Phase IV (KMG-IV): sequencing the most valuable type-strain genomes for metagenomic binning, comparative biology and taxonomic classification.</title>
        <authorList>
            <person name="Goeker M."/>
        </authorList>
    </citation>
    <scope>NUCLEOTIDE SEQUENCE [LARGE SCALE GENOMIC DNA]</scope>
    <source>
        <strain evidence="3 4">YIM 65646</strain>
    </source>
</reference>
<keyword evidence="2" id="KW-0472">Membrane</keyword>
<dbReference type="InterPro" id="IPR025445">
    <property type="entry name" value="DUF4191"/>
</dbReference>
<keyword evidence="4" id="KW-1185">Reference proteome</keyword>
<name>A0A841F888_9ACTN</name>
<keyword evidence="2" id="KW-1133">Transmembrane helix</keyword>
<proteinExistence type="predicted"/>
<keyword evidence="2" id="KW-0812">Transmembrane</keyword>